<dbReference type="Proteomes" id="UP000199310">
    <property type="component" value="Unassembled WGS sequence"/>
</dbReference>
<keyword evidence="2" id="KW-1185">Reference proteome</keyword>
<dbReference type="AlphaFoldDB" id="A0A1I0NMC0"/>
<protein>
    <submittedName>
        <fullName evidence="1">Uncharacterized protein</fullName>
    </submittedName>
</protein>
<reference evidence="2" key="1">
    <citation type="submission" date="2016-10" db="EMBL/GenBank/DDBJ databases">
        <authorList>
            <person name="Varghese N."/>
            <person name="Submissions S."/>
        </authorList>
    </citation>
    <scope>NUCLEOTIDE SEQUENCE [LARGE SCALE GENOMIC DNA]</scope>
    <source>
        <strain evidence="2">DSM 3695</strain>
    </source>
</reference>
<name>A0A1I0NMC0_9BACT</name>
<evidence type="ECO:0000313" key="2">
    <source>
        <dbReference type="Proteomes" id="UP000199310"/>
    </source>
</evidence>
<dbReference type="EMBL" id="FOJG01000001">
    <property type="protein sequence ID" value="SEW02330.1"/>
    <property type="molecule type" value="Genomic_DNA"/>
</dbReference>
<dbReference type="STRING" id="29529.SAMN04488122_0252"/>
<gene>
    <name evidence="1" type="ORF">SAMN04488122_0252</name>
</gene>
<organism evidence="1 2">
    <name type="scientific">Chitinophaga arvensicola</name>
    <dbReference type="NCBI Taxonomy" id="29529"/>
    <lineage>
        <taxon>Bacteria</taxon>
        <taxon>Pseudomonadati</taxon>
        <taxon>Bacteroidota</taxon>
        <taxon>Chitinophagia</taxon>
        <taxon>Chitinophagales</taxon>
        <taxon>Chitinophagaceae</taxon>
        <taxon>Chitinophaga</taxon>
    </lineage>
</organism>
<accession>A0A1I0NMC0</accession>
<proteinExistence type="predicted"/>
<evidence type="ECO:0000313" key="1">
    <source>
        <dbReference type="EMBL" id="SEW02330.1"/>
    </source>
</evidence>
<sequence>MGEHTGDFPLFGSFYFRIFMSGNPLPMKSTKGLYLSVPTPCEENWQNMSPTATGKYCVNCNKTVVDFSLLTDTEIFTVIRNSRGSVCGHFSVDQLGRCIPEPVAPRSQLLPVALITAGLTVGLAEHGFSQARDRERKEIETVSMAQPVSADDPSLPLSIPASATVTPDTVVQLPELVVTGGTKRTEMVTGAICVGISSQKVFYRDYEPMYYSGRHLMNKLLRKKKRSSL</sequence>